<protein>
    <recommendedName>
        <fullName evidence="2">Response receiver domain-containing protein</fullName>
    </recommendedName>
</protein>
<evidence type="ECO:0008006" key="2">
    <source>
        <dbReference type="Google" id="ProtNLM"/>
    </source>
</evidence>
<evidence type="ECO:0000313" key="1">
    <source>
        <dbReference type="EMBL" id="ADP09432.1"/>
    </source>
</evidence>
<reference evidence="1" key="1">
    <citation type="journal article" date="2012" name="Environ. Microbiol.">
        <title>Genetic structure of three fosmid-fragments encoding 16S rRNA genes of the Miscellaneous Crenarchaeotic Group (MCG): implications for physiology and evolution of marine sedimentary archaea.</title>
        <authorList>
            <person name="Li P.Y."/>
            <person name="Xie B.B."/>
            <person name="Zhang X.Y."/>
            <person name="Qin Q.L."/>
            <person name="Dang H.Y."/>
            <person name="Wang X.M."/>
            <person name="Chen X.L."/>
            <person name="Yu J."/>
            <person name="Zhang Y.Z."/>
        </authorList>
    </citation>
    <scope>NUCLEOTIDE SEQUENCE</scope>
</reference>
<dbReference type="EMBL" id="HQ214610">
    <property type="protein sequence ID" value="ADP09432.1"/>
    <property type="molecule type" value="Genomic_DNA"/>
</dbReference>
<sequence>MLVPGSIVIIDDDEKETKNRLIDPLRLRGELVFHYKEVPDTIDELINPRLVIIDWDLSDSGRIELLANGGLVAKNLRKIIDKSSFLLIIIWSIFADNEENRINMKKTLVEMYNGRYSPDNIDDNNIKIVEEKLYADDLIPIIEEWINNNHAAGLIFEWEKSLMIARDSLVSKVADCNIQAIINMMHQQYGIEGLDRYISNLFFRILNRELKLDQQKFYSRIKGIHSQKNPKLSLNWYSDFHYLQSYCSVSEDEKMMTGDLVIIDPDNPDEIDNYGLILNTHCDFVQKNVNFAKILRGTKIIDFPPYEKKNVTHEIQIPFSYGWTRKKGKKTYYRRDSLIEKIVKDDMKKRYYRLLFIKDKMIDDSYYHVIFDFNRVNYCELKLDDDGIPIMPVTWKRVCRLDSPIIEDVLQKYSSYCSRIGIPDIPRFYINKELEKMKKIPD</sequence>
<organism evidence="1">
    <name type="scientific">uncultured marine crenarchaeote E6-3G</name>
    <dbReference type="NCBI Taxonomy" id="907719"/>
    <lineage>
        <taxon>Archaea</taxon>
        <taxon>Candidatus Bathyarchaeota</taxon>
        <taxon>environmental samples</taxon>
    </lineage>
</organism>
<accession>G9BAL6</accession>
<proteinExistence type="predicted"/>
<dbReference type="AlphaFoldDB" id="G9BAL6"/>
<name>G9BAL6_9ARCH</name>
<gene>
    <name evidence="1" type="ORF">E6-3G_17</name>
</gene>